<feature type="compositionally biased region" description="Polar residues" evidence="1">
    <location>
        <begin position="286"/>
        <end position="301"/>
    </location>
</feature>
<dbReference type="InterPro" id="IPR013087">
    <property type="entry name" value="Znf_C2H2_type"/>
</dbReference>
<name>A0AAE1GR48_9NEOP</name>
<sequence length="921" mass="105056">MIDVDPTIPTANCFDAPDFSAYCQLAIKRDTSITSLLEVTNKNLIMVFACALSEIIAVSKTIIRSIVMTDPVSSTFCTFPLLHRRVLHLFGTPLNLMATLAAASVICTLLAIGNIEANPGPFPCKICPIVPETIASSIRHQHYHSMDKNFKYYCPLAECMYFTSSFGSMNNHVSTFHRKTKHRADLSAAEPSAAELSAPNQDRTPNIPCYSCCVPDCIVSVPSLWELIQHFYRHLENGVEIPTCPIQNCDFKLPFKKKSNLQVHLSQKHRSWRDEGCPKKRPHSENFATHSTATSLPSTSRDQTEDMDWESTGEANCEANPDVDPLILNDELMFDCIAKFYLKLYVQQTLETLLEDPSVQKEIENSFQEQPAGQDGIISNYTDGQQYIIENHPRREIHLFVFQDGFNPVMNVLGSAKNKYKDLGVYFTIGNLKSIFRSKIASKHLIMLIRESVIKTVGTSKCFQKLKEHLGALEENGIIFKGENIKVVVEYFIGDSLGQHFIGGFVESFSGMYCCRFCNVKRKTYKKDPSVTHPLRTRLSFQHCLYRSRLTGKPYEGVKQDSVFNTLKYFHSSSHLVPCFAHDLLEGVISFDLSGILATFVKSKWMSYDFINRRIRKFRCVGVDTPNKPALVNVKGLKLGGHAVQNWTLLRLLPFIIGDKIKNKEHDAWKLYLQLKNLCEYFSAPEFCSSVVPYIKDVLLPQYFELRSKVLSSKVRPKHHFMCHYPELMLKYGPLIQLWTMPYEQKHKMFKNICRLSRNFKNLEYTLATRHQLNLCYLGTSPLFEEEITEAGSKPLSPDSHSGPVSQLIQHLNISQDWRECEVLIKDGVQYKHNDYLLLSSCGTQITGGFIRLIIIKGRNIEFFLEVINAFFNPDLGIYELPMVKTGFLQKVSRNQLKYPLPQPLYLYKGVEGFSLKNKLI</sequence>
<protein>
    <submittedName>
        <fullName evidence="3">Nicotianamine synthase 9</fullName>
    </submittedName>
</protein>
<dbReference type="SMART" id="SM00355">
    <property type="entry name" value="ZnF_C2H2"/>
    <property type="match status" value="4"/>
</dbReference>
<dbReference type="AlphaFoldDB" id="A0AAE1GR48"/>
<feature type="domain" description="C2H2-type" evidence="2">
    <location>
        <begin position="242"/>
        <end position="269"/>
    </location>
</feature>
<reference evidence="3" key="2">
    <citation type="journal article" date="2023" name="BMC Genomics">
        <title>Pest status, molecular evolution, and epigenetic factors derived from the genome assembly of Frankliniella fusca, a thysanopteran phytovirus vector.</title>
        <authorList>
            <person name="Catto M.A."/>
            <person name="Labadie P.E."/>
            <person name="Jacobson A.L."/>
            <person name="Kennedy G.G."/>
            <person name="Srinivasan R."/>
            <person name="Hunt B.G."/>
        </authorList>
    </citation>
    <scope>NUCLEOTIDE SEQUENCE</scope>
    <source>
        <strain evidence="3">PL_HMW_Pooled</strain>
    </source>
</reference>
<dbReference type="PANTHER" id="PTHR31912:SF35">
    <property type="entry name" value="C2H2-TYPE DOMAIN-CONTAINING PROTEIN"/>
    <property type="match status" value="1"/>
</dbReference>
<evidence type="ECO:0000313" key="3">
    <source>
        <dbReference type="EMBL" id="KAK3907336.1"/>
    </source>
</evidence>
<feature type="domain" description="C2H2-type" evidence="2">
    <location>
        <begin position="152"/>
        <end position="177"/>
    </location>
</feature>
<evidence type="ECO:0000313" key="4">
    <source>
        <dbReference type="Proteomes" id="UP001219518"/>
    </source>
</evidence>
<dbReference type="PANTHER" id="PTHR31912">
    <property type="entry name" value="IP13529P"/>
    <property type="match status" value="1"/>
</dbReference>
<evidence type="ECO:0000256" key="1">
    <source>
        <dbReference type="SAM" id="MobiDB-lite"/>
    </source>
</evidence>
<gene>
    <name evidence="3" type="ORF">KUF71_018164</name>
</gene>
<feature type="domain" description="C2H2-type" evidence="2">
    <location>
        <begin position="210"/>
        <end position="234"/>
    </location>
</feature>
<dbReference type="EMBL" id="JAHWGI010000007">
    <property type="protein sequence ID" value="KAK3907336.1"/>
    <property type="molecule type" value="Genomic_DNA"/>
</dbReference>
<organism evidence="3 4">
    <name type="scientific">Frankliniella fusca</name>
    <dbReference type="NCBI Taxonomy" id="407009"/>
    <lineage>
        <taxon>Eukaryota</taxon>
        <taxon>Metazoa</taxon>
        <taxon>Ecdysozoa</taxon>
        <taxon>Arthropoda</taxon>
        <taxon>Hexapoda</taxon>
        <taxon>Insecta</taxon>
        <taxon>Pterygota</taxon>
        <taxon>Neoptera</taxon>
        <taxon>Paraneoptera</taxon>
        <taxon>Thysanoptera</taxon>
        <taxon>Terebrantia</taxon>
        <taxon>Thripoidea</taxon>
        <taxon>Thripidae</taxon>
        <taxon>Frankliniella</taxon>
    </lineage>
</organism>
<feature type="domain" description="C2H2-type" evidence="2">
    <location>
        <begin position="122"/>
        <end position="144"/>
    </location>
</feature>
<feature type="region of interest" description="Disordered" evidence="1">
    <location>
        <begin position="272"/>
        <end position="317"/>
    </location>
</feature>
<dbReference type="Proteomes" id="UP001219518">
    <property type="component" value="Unassembled WGS sequence"/>
</dbReference>
<keyword evidence="4" id="KW-1185">Reference proteome</keyword>
<accession>A0AAE1GR48</accession>
<proteinExistence type="predicted"/>
<reference evidence="3" key="1">
    <citation type="submission" date="2021-07" db="EMBL/GenBank/DDBJ databases">
        <authorList>
            <person name="Catto M.A."/>
            <person name="Jacobson A."/>
            <person name="Kennedy G."/>
            <person name="Labadie P."/>
            <person name="Hunt B.G."/>
            <person name="Srinivasan R."/>
        </authorList>
    </citation>
    <scope>NUCLEOTIDE SEQUENCE</scope>
    <source>
        <strain evidence="3">PL_HMW_Pooled</strain>
        <tissue evidence="3">Head</tissue>
    </source>
</reference>
<evidence type="ECO:0000259" key="2">
    <source>
        <dbReference type="SMART" id="SM00355"/>
    </source>
</evidence>
<comment type="caution">
    <text evidence="3">The sequence shown here is derived from an EMBL/GenBank/DDBJ whole genome shotgun (WGS) entry which is preliminary data.</text>
</comment>